<evidence type="ECO:0000256" key="1">
    <source>
        <dbReference type="ARBA" id="ARBA00009437"/>
    </source>
</evidence>
<evidence type="ECO:0000256" key="2">
    <source>
        <dbReference type="ARBA" id="ARBA00023015"/>
    </source>
</evidence>
<dbReference type="PANTHER" id="PTHR30118:SF15">
    <property type="entry name" value="TRANSCRIPTIONAL REGULATORY PROTEIN"/>
    <property type="match status" value="1"/>
</dbReference>
<organism evidence="6 7">
    <name type="scientific">Denitratisoma oestradiolicum</name>
    <dbReference type="NCBI Taxonomy" id="311182"/>
    <lineage>
        <taxon>Bacteria</taxon>
        <taxon>Pseudomonadati</taxon>
        <taxon>Pseudomonadota</taxon>
        <taxon>Betaproteobacteria</taxon>
        <taxon>Nitrosomonadales</taxon>
        <taxon>Sterolibacteriaceae</taxon>
        <taxon>Denitratisoma</taxon>
    </lineage>
</organism>
<dbReference type="InterPro" id="IPR005119">
    <property type="entry name" value="LysR_subst-bd"/>
</dbReference>
<dbReference type="CDD" id="cd08417">
    <property type="entry name" value="PBP2_Nitroaromatics_like"/>
    <property type="match status" value="1"/>
</dbReference>
<keyword evidence="3" id="KW-0238">DNA-binding</keyword>
<proteinExistence type="inferred from homology"/>
<dbReference type="Proteomes" id="UP000515733">
    <property type="component" value="Chromosome"/>
</dbReference>
<dbReference type="SUPFAM" id="SSF46785">
    <property type="entry name" value="Winged helix' DNA-binding domain"/>
    <property type="match status" value="1"/>
</dbReference>
<dbReference type="PANTHER" id="PTHR30118">
    <property type="entry name" value="HTH-TYPE TRANSCRIPTIONAL REGULATOR LEUO-RELATED"/>
    <property type="match status" value="1"/>
</dbReference>
<evidence type="ECO:0000313" key="6">
    <source>
        <dbReference type="EMBL" id="CAB1370683.1"/>
    </source>
</evidence>
<dbReference type="InterPro" id="IPR036388">
    <property type="entry name" value="WH-like_DNA-bd_sf"/>
</dbReference>
<evidence type="ECO:0000256" key="3">
    <source>
        <dbReference type="ARBA" id="ARBA00023125"/>
    </source>
</evidence>
<dbReference type="EMBL" id="LR778301">
    <property type="protein sequence ID" value="CAB1370683.1"/>
    <property type="molecule type" value="Genomic_DNA"/>
</dbReference>
<keyword evidence="7" id="KW-1185">Reference proteome</keyword>
<keyword evidence="2" id="KW-0805">Transcription regulation</keyword>
<dbReference type="InterPro" id="IPR000847">
    <property type="entry name" value="LysR_HTH_N"/>
</dbReference>
<protein>
    <submittedName>
        <fullName evidence="6">Transcriptional regulator, LysR family</fullName>
    </submittedName>
</protein>
<dbReference type="GO" id="GO:0003677">
    <property type="term" value="F:DNA binding"/>
    <property type="evidence" value="ECO:0007669"/>
    <property type="project" value="UniProtKB-KW"/>
</dbReference>
<sequence>MNMQDIQLRKVDLNLLVALDALLSVEEVGLAAAKMGITQSAMSHTLRRLRELFGDPLLIKGKGHMIKTPRAEALAAPLRKALLELQQAVRIQSEFIPETSRLRFSIATNDYGDLIMLPPLLSLLSTQAPSIDIRVGHFDPEQSIAPLEAGSIELALCHPLKSATGIHQQTLFEDDFCCVTRQALPGIRSHLDLDTYLTLPHLRIAPRGDQRDPIDRALAQRGRQRRIALSIPNFSSAPMVVARSDLILTAPRRCILAWKNLMPISIYEPPLDLPCFSIAMVWHERFQQNPAHQWLRERLRQIASPSRNTQS</sequence>
<reference evidence="6 7" key="1">
    <citation type="submission" date="2020-03" db="EMBL/GenBank/DDBJ databases">
        <authorList>
            <consortium name="Genoscope - CEA"/>
            <person name="William W."/>
        </authorList>
    </citation>
    <scope>NUCLEOTIDE SEQUENCE [LARGE SCALE GENOMIC DNA]</scope>
    <source>
        <strain evidence="7">DSM 16959</strain>
    </source>
</reference>
<dbReference type="Pfam" id="PF03466">
    <property type="entry name" value="LysR_substrate"/>
    <property type="match status" value="1"/>
</dbReference>
<dbReference type="Gene3D" id="3.40.190.10">
    <property type="entry name" value="Periplasmic binding protein-like II"/>
    <property type="match status" value="2"/>
</dbReference>
<dbReference type="AlphaFoldDB" id="A0A6S6Y0A0"/>
<dbReference type="Pfam" id="PF00126">
    <property type="entry name" value="HTH_1"/>
    <property type="match status" value="1"/>
</dbReference>
<gene>
    <name evidence="6" type="ORF">DENOEST_3529</name>
</gene>
<accession>A0A6S6Y0A0</accession>
<dbReference type="InterPro" id="IPR050389">
    <property type="entry name" value="LysR-type_TF"/>
</dbReference>
<dbReference type="SUPFAM" id="SSF53850">
    <property type="entry name" value="Periplasmic binding protein-like II"/>
    <property type="match status" value="1"/>
</dbReference>
<evidence type="ECO:0000313" key="7">
    <source>
        <dbReference type="Proteomes" id="UP000515733"/>
    </source>
</evidence>
<dbReference type="Gene3D" id="1.10.10.10">
    <property type="entry name" value="Winged helix-like DNA-binding domain superfamily/Winged helix DNA-binding domain"/>
    <property type="match status" value="1"/>
</dbReference>
<keyword evidence="4" id="KW-0804">Transcription</keyword>
<dbReference type="PROSITE" id="PS50931">
    <property type="entry name" value="HTH_LYSR"/>
    <property type="match status" value="1"/>
</dbReference>
<dbReference type="InterPro" id="IPR037402">
    <property type="entry name" value="YidZ_PBP2"/>
</dbReference>
<dbReference type="RefSeq" id="WP_170228092.1">
    <property type="nucleotide sequence ID" value="NZ_LR778301.1"/>
</dbReference>
<comment type="similarity">
    <text evidence="1">Belongs to the LysR transcriptional regulatory family.</text>
</comment>
<dbReference type="GO" id="GO:0003700">
    <property type="term" value="F:DNA-binding transcription factor activity"/>
    <property type="evidence" value="ECO:0007669"/>
    <property type="project" value="InterPro"/>
</dbReference>
<name>A0A6S6Y0A0_9PROT</name>
<evidence type="ECO:0000256" key="4">
    <source>
        <dbReference type="ARBA" id="ARBA00023163"/>
    </source>
</evidence>
<feature type="domain" description="HTH lysR-type" evidence="5">
    <location>
        <begin position="11"/>
        <end position="68"/>
    </location>
</feature>
<evidence type="ECO:0000259" key="5">
    <source>
        <dbReference type="PROSITE" id="PS50931"/>
    </source>
</evidence>
<dbReference type="KEGG" id="doe:DENOEST_3529"/>
<dbReference type="InterPro" id="IPR036390">
    <property type="entry name" value="WH_DNA-bd_sf"/>
</dbReference>